<dbReference type="RefSeq" id="WP_222991337.1">
    <property type="nucleotide sequence ID" value="NZ_JAINVV010000008.1"/>
</dbReference>
<feature type="signal peptide" evidence="1">
    <location>
        <begin position="1"/>
        <end position="25"/>
    </location>
</feature>
<dbReference type="InterPro" id="IPR051781">
    <property type="entry name" value="Metallo-dep_Hydrolase"/>
</dbReference>
<keyword evidence="4" id="KW-1185">Reference proteome</keyword>
<dbReference type="InterPro" id="IPR057744">
    <property type="entry name" value="OTAase-like"/>
</dbReference>
<dbReference type="EMBL" id="JAINVV010000008">
    <property type="protein sequence ID" value="MBY8824262.1"/>
    <property type="molecule type" value="Genomic_DNA"/>
</dbReference>
<feature type="domain" description="Amidohydrolase-related" evidence="2">
    <location>
        <begin position="89"/>
        <end position="436"/>
    </location>
</feature>
<dbReference type="SUPFAM" id="SSF51556">
    <property type="entry name" value="Metallo-dependent hydrolases"/>
    <property type="match status" value="1"/>
</dbReference>
<keyword evidence="1" id="KW-0732">Signal</keyword>
<dbReference type="InterPro" id="IPR006680">
    <property type="entry name" value="Amidohydro-rel"/>
</dbReference>
<dbReference type="Gene3D" id="3.20.20.140">
    <property type="entry name" value="Metal-dependent hydrolases"/>
    <property type="match status" value="1"/>
</dbReference>
<feature type="chain" id="PRO_5045050401" evidence="1">
    <location>
        <begin position="26"/>
        <end position="439"/>
    </location>
</feature>
<protein>
    <submittedName>
        <fullName evidence="3">Amidohydrolase family protein</fullName>
    </submittedName>
</protein>
<dbReference type="InterPro" id="IPR011059">
    <property type="entry name" value="Metal-dep_hydrolase_composite"/>
</dbReference>
<name>A0ABS7PSD8_9SPHN</name>
<dbReference type="CDD" id="cd01299">
    <property type="entry name" value="Met_dep_hydrolase_A"/>
    <property type="match status" value="1"/>
</dbReference>
<dbReference type="PANTHER" id="PTHR43135">
    <property type="entry name" value="ALPHA-D-RIBOSE 1-METHYLPHOSPHONATE 5-TRIPHOSPHATE DIPHOSPHATASE"/>
    <property type="match status" value="1"/>
</dbReference>
<gene>
    <name evidence="3" type="ORF">K7G82_18295</name>
</gene>
<dbReference type="Gene3D" id="2.30.40.10">
    <property type="entry name" value="Urease, subunit C, domain 1"/>
    <property type="match status" value="1"/>
</dbReference>
<dbReference type="Proteomes" id="UP000706039">
    <property type="component" value="Unassembled WGS sequence"/>
</dbReference>
<proteinExistence type="predicted"/>
<reference evidence="3 4" key="1">
    <citation type="submission" date="2021-08" db="EMBL/GenBank/DDBJ databases">
        <authorList>
            <person name="Tuo L."/>
        </authorList>
    </citation>
    <scope>NUCLEOTIDE SEQUENCE [LARGE SCALE GENOMIC DNA]</scope>
    <source>
        <strain evidence="3 4">JCM 31229</strain>
    </source>
</reference>
<evidence type="ECO:0000313" key="3">
    <source>
        <dbReference type="EMBL" id="MBY8824262.1"/>
    </source>
</evidence>
<accession>A0ABS7PSD8</accession>
<sequence>MRLKHGLLVAPLALFSAMAAMPVTAQSPNPAPVAAAPPQRTIIHAGTLIAEPGKPPRQRQSIIVEGGVIKDIVDGFVDGPVVIDLSNRYVLPGFIDMHAHVTGPSESELGDGDPAFWVARRHLIRQSRITLDTLPVLRAVLSNGFTTIRGLFDPASISYDLRDAIARGEVDGPRMIVSEPQFMVAGGDLDTASFKLREPLEPIVKNRGSCAGVEDCRRAVREEIKRGADVIKLRTADLAMSDPRIRAVEYPEEVRAIIETAHRLGRKVAVHSAATAPTLQALEAGADTIEHGPIEDSVVAMMKKTGAAYTPTLIVVQRLMPLLRKSGITRDLYGEARASALKAYRLGVPILYGSDFMPALAASQSGEFRELVGAGLPPVEAIRAATVNAAKALDMSDKVGSIAPGKFADIVAVDGDPLADITVLEKVGFVMKDGRVMKR</sequence>
<evidence type="ECO:0000256" key="1">
    <source>
        <dbReference type="SAM" id="SignalP"/>
    </source>
</evidence>
<comment type="caution">
    <text evidence="3">The sequence shown here is derived from an EMBL/GenBank/DDBJ whole genome shotgun (WGS) entry which is preliminary data.</text>
</comment>
<dbReference type="PANTHER" id="PTHR43135:SF3">
    <property type="entry name" value="ALPHA-D-RIBOSE 1-METHYLPHOSPHONATE 5-TRIPHOSPHATE DIPHOSPHATASE"/>
    <property type="match status" value="1"/>
</dbReference>
<organism evidence="3 4">
    <name type="scientific">Sphingomonas colocasiae</name>
    <dbReference type="NCBI Taxonomy" id="1848973"/>
    <lineage>
        <taxon>Bacteria</taxon>
        <taxon>Pseudomonadati</taxon>
        <taxon>Pseudomonadota</taxon>
        <taxon>Alphaproteobacteria</taxon>
        <taxon>Sphingomonadales</taxon>
        <taxon>Sphingomonadaceae</taxon>
        <taxon>Sphingomonas</taxon>
    </lineage>
</organism>
<evidence type="ECO:0000259" key="2">
    <source>
        <dbReference type="Pfam" id="PF01979"/>
    </source>
</evidence>
<evidence type="ECO:0000313" key="4">
    <source>
        <dbReference type="Proteomes" id="UP000706039"/>
    </source>
</evidence>
<dbReference type="SUPFAM" id="SSF51338">
    <property type="entry name" value="Composite domain of metallo-dependent hydrolases"/>
    <property type="match status" value="1"/>
</dbReference>
<dbReference type="InterPro" id="IPR032466">
    <property type="entry name" value="Metal_Hydrolase"/>
</dbReference>
<dbReference type="Pfam" id="PF01979">
    <property type="entry name" value="Amidohydro_1"/>
    <property type="match status" value="1"/>
</dbReference>